<gene>
    <name evidence="2" type="ORF">OGAPHI_001864</name>
</gene>
<dbReference type="GO" id="GO:0001164">
    <property type="term" value="F:RNA polymerase I core promoter sequence-specific DNA binding"/>
    <property type="evidence" value="ECO:0007669"/>
    <property type="project" value="InterPro"/>
</dbReference>
<evidence type="ECO:0000313" key="2">
    <source>
        <dbReference type="EMBL" id="KAH3668110.1"/>
    </source>
</evidence>
<feature type="region of interest" description="Disordered" evidence="1">
    <location>
        <begin position="70"/>
        <end position="91"/>
    </location>
</feature>
<dbReference type="OrthoDB" id="2159786at2759"/>
<dbReference type="AlphaFoldDB" id="A0A9P8PAQ3"/>
<dbReference type="EMBL" id="JAEUBE010000158">
    <property type="protein sequence ID" value="KAH3668110.1"/>
    <property type="molecule type" value="Genomic_DNA"/>
</dbReference>
<organism evidence="2 3">
    <name type="scientific">Ogataea philodendri</name>
    <dbReference type="NCBI Taxonomy" id="1378263"/>
    <lineage>
        <taxon>Eukaryota</taxon>
        <taxon>Fungi</taxon>
        <taxon>Dikarya</taxon>
        <taxon>Ascomycota</taxon>
        <taxon>Saccharomycotina</taxon>
        <taxon>Pichiomycetes</taxon>
        <taxon>Pichiales</taxon>
        <taxon>Pichiaceae</taxon>
        <taxon>Ogataea</taxon>
    </lineage>
</organism>
<protein>
    <submittedName>
        <fullName evidence="2">Uncharacterized protein</fullName>
    </submittedName>
</protein>
<name>A0A9P8PAQ3_9ASCO</name>
<dbReference type="GO" id="GO:0070860">
    <property type="term" value="C:RNA polymerase I core factor complex"/>
    <property type="evidence" value="ECO:0007669"/>
    <property type="project" value="TreeGrafter"/>
</dbReference>
<dbReference type="PANTHER" id="PTHR28244">
    <property type="entry name" value="RNA POLYMERASE I-SPECIFIC TRANSCRIPTION INITIATION FACTOR RRN11"/>
    <property type="match status" value="1"/>
</dbReference>
<dbReference type="Pfam" id="PF04090">
    <property type="entry name" value="Rrn11"/>
    <property type="match status" value="1"/>
</dbReference>
<evidence type="ECO:0000256" key="1">
    <source>
        <dbReference type="SAM" id="MobiDB-lite"/>
    </source>
</evidence>
<dbReference type="GO" id="GO:0001181">
    <property type="term" value="F:RNA polymerase I general transcription initiation factor activity"/>
    <property type="evidence" value="ECO:0007669"/>
    <property type="project" value="InterPro"/>
</dbReference>
<keyword evidence="3" id="KW-1185">Reference proteome</keyword>
<proteinExistence type="predicted"/>
<dbReference type="RefSeq" id="XP_046062524.1">
    <property type="nucleotide sequence ID" value="XM_046202671.1"/>
</dbReference>
<evidence type="ECO:0000313" key="3">
    <source>
        <dbReference type="Proteomes" id="UP000769157"/>
    </source>
</evidence>
<dbReference type="GO" id="GO:0042790">
    <property type="term" value="P:nucleolar large rRNA transcription by RNA polymerase I"/>
    <property type="evidence" value="ECO:0007669"/>
    <property type="project" value="TreeGrafter"/>
</dbReference>
<dbReference type="Proteomes" id="UP000769157">
    <property type="component" value="Unassembled WGS sequence"/>
</dbReference>
<dbReference type="PANTHER" id="PTHR28244:SF1">
    <property type="entry name" value="RNA POLYMERASE I-SPECIFIC TRANSCRIPTION INITIATION FACTOR RRN11"/>
    <property type="match status" value="1"/>
</dbReference>
<dbReference type="GO" id="GO:0017025">
    <property type="term" value="F:TBP-class protein binding"/>
    <property type="evidence" value="ECO:0007669"/>
    <property type="project" value="TreeGrafter"/>
</dbReference>
<reference evidence="2" key="1">
    <citation type="journal article" date="2021" name="Open Biol.">
        <title>Shared evolutionary footprints suggest mitochondrial oxidative damage underlies multiple complex I losses in fungi.</title>
        <authorList>
            <person name="Schikora-Tamarit M.A."/>
            <person name="Marcet-Houben M."/>
            <person name="Nosek J."/>
            <person name="Gabaldon T."/>
        </authorList>
    </citation>
    <scope>NUCLEOTIDE SEQUENCE</scope>
    <source>
        <strain evidence="2">CBS6075</strain>
    </source>
</reference>
<dbReference type="GeneID" id="70233831"/>
<sequence>MAFSNYSCGLDSDFANRQRILLARKAARYAAEQVAADARARVFNPANRPKNANKRNGILESSFERWVQTPSPSLVNHSPVAKPRASQPPDPDLQTLICGDEMISPRTGITRSHVHAKGSLQSHVRMLNTLLHINLLQGRWETSYRTFALLIRVYGTDTREMWPVGVEILHRLNEKETGCENDPVAARSRSTQQVARRYQPKIYRFLRFLDATHDNKLSEITGRYPYQVIDNEVDERLEDDLDKRDYQTQHFLKLNTAPLFKSGSKTHLAMYVMALLWELTVAGQHTQFYELEHTLKVNYAGDLTMLQYLKAINKVREGLHGSGSSSALEEGDSLLRDLGFLE</sequence>
<dbReference type="InterPro" id="IPR007224">
    <property type="entry name" value="TIF_Rrn11"/>
</dbReference>
<accession>A0A9P8PAQ3</accession>
<reference evidence="2" key="2">
    <citation type="submission" date="2021-01" db="EMBL/GenBank/DDBJ databases">
        <authorList>
            <person name="Schikora-Tamarit M.A."/>
        </authorList>
    </citation>
    <scope>NUCLEOTIDE SEQUENCE</scope>
    <source>
        <strain evidence="2">CBS6075</strain>
    </source>
</reference>
<comment type="caution">
    <text evidence="2">The sequence shown here is derived from an EMBL/GenBank/DDBJ whole genome shotgun (WGS) entry which is preliminary data.</text>
</comment>
<dbReference type="InterPro" id="IPR053029">
    <property type="entry name" value="RNA_pol_I-specific_init_factor"/>
</dbReference>